<dbReference type="InParanoid" id="A0A251SE23"/>
<sequence length="52" mass="5887">MFLLKLITIHIRGFNFICGLISGDCICKLKVSRLRHRFFYSGDAGDVAALKK</sequence>
<accession>A0A251SE23</accession>
<keyword evidence="2" id="KW-1185">Reference proteome</keyword>
<gene>
    <name evidence="1" type="ORF">HannXRQ_Chr14g0430821</name>
</gene>
<proteinExistence type="predicted"/>
<dbReference type="EMBL" id="CM007903">
    <property type="protein sequence ID" value="OTF97096.1"/>
    <property type="molecule type" value="Genomic_DNA"/>
</dbReference>
<dbReference type="AlphaFoldDB" id="A0A251SE23"/>
<dbReference type="Proteomes" id="UP000215914">
    <property type="component" value="Chromosome 14"/>
</dbReference>
<protein>
    <submittedName>
        <fullName evidence="1">Uncharacterized protein</fullName>
    </submittedName>
</protein>
<organism evidence="1 2">
    <name type="scientific">Helianthus annuus</name>
    <name type="common">Common sunflower</name>
    <dbReference type="NCBI Taxonomy" id="4232"/>
    <lineage>
        <taxon>Eukaryota</taxon>
        <taxon>Viridiplantae</taxon>
        <taxon>Streptophyta</taxon>
        <taxon>Embryophyta</taxon>
        <taxon>Tracheophyta</taxon>
        <taxon>Spermatophyta</taxon>
        <taxon>Magnoliopsida</taxon>
        <taxon>eudicotyledons</taxon>
        <taxon>Gunneridae</taxon>
        <taxon>Pentapetalae</taxon>
        <taxon>asterids</taxon>
        <taxon>campanulids</taxon>
        <taxon>Asterales</taxon>
        <taxon>Asteraceae</taxon>
        <taxon>Asteroideae</taxon>
        <taxon>Heliantheae alliance</taxon>
        <taxon>Heliantheae</taxon>
        <taxon>Helianthus</taxon>
    </lineage>
</organism>
<evidence type="ECO:0000313" key="2">
    <source>
        <dbReference type="Proteomes" id="UP000215914"/>
    </source>
</evidence>
<reference evidence="2" key="1">
    <citation type="journal article" date="2017" name="Nature">
        <title>The sunflower genome provides insights into oil metabolism, flowering and Asterid evolution.</title>
        <authorList>
            <person name="Badouin H."/>
            <person name="Gouzy J."/>
            <person name="Grassa C.J."/>
            <person name="Murat F."/>
            <person name="Staton S.E."/>
            <person name="Cottret L."/>
            <person name="Lelandais-Briere C."/>
            <person name="Owens G.L."/>
            <person name="Carrere S."/>
            <person name="Mayjonade B."/>
            <person name="Legrand L."/>
            <person name="Gill N."/>
            <person name="Kane N.C."/>
            <person name="Bowers J.E."/>
            <person name="Hubner S."/>
            <person name="Bellec A."/>
            <person name="Berard A."/>
            <person name="Berges H."/>
            <person name="Blanchet N."/>
            <person name="Boniface M.C."/>
            <person name="Brunel D."/>
            <person name="Catrice O."/>
            <person name="Chaidir N."/>
            <person name="Claudel C."/>
            <person name="Donnadieu C."/>
            <person name="Faraut T."/>
            <person name="Fievet G."/>
            <person name="Helmstetter N."/>
            <person name="King M."/>
            <person name="Knapp S.J."/>
            <person name="Lai Z."/>
            <person name="Le Paslier M.C."/>
            <person name="Lippi Y."/>
            <person name="Lorenzon L."/>
            <person name="Mandel J.R."/>
            <person name="Marage G."/>
            <person name="Marchand G."/>
            <person name="Marquand E."/>
            <person name="Bret-Mestries E."/>
            <person name="Morien E."/>
            <person name="Nambeesan S."/>
            <person name="Nguyen T."/>
            <person name="Pegot-Espagnet P."/>
            <person name="Pouilly N."/>
            <person name="Raftis F."/>
            <person name="Sallet E."/>
            <person name="Schiex T."/>
            <person name="Thomas J."/>
            <person name="Vandecasteele C."/>
            <person name="Vares D."/>
            <person name="Vear F."/>
            <person name="Vautrin S."/>
            <person name="Crespi M."/>
            <person name="Mangin B."/>
            <person name="Burke J.M."/>
            <person name="Salse J."/>
            <person name="Munos S."/>
            <person name="Vincourt P."/>
            <person name="Rieseberg L.H."/>
            <person name="Langlade N.B."/>
        </authorList>
    </citation>
    <scope>NUCLEOTIDE SEQUENCE [LARGE SCALE GENOMIC DNA]</scope>
    <source>
        <strain evidence="2">cv. SF193</strain>
    </source>
</reference>
<evidence type="ECO:0000313" key="1">
    <source>
        <dbReference type="EMBL" id="OTF97096.1"/>
    </source>
</evidence>
<name>A0A251SE23_HELAN</name>